<gene>
    <name evidence="1" type="ORF">L1987_03782</name>
</gene>
<organism evidence="1 2">
    <name type="scientific">Smallanthus sonchifolius</name>
    <dbReference type="NCBI Taxonomy" id="185202"/>
    <lineage>
        <taxon>Eukaryota</taxon>
        <taxon>Viridiplantae</taxon>
        <taxon>Streptophyta</taxon>
        <taxon>Embryophyta</taxon>
        <taxon>Tracheophyta</taxon>
        <taxon>Spermatophyta</taxon>
        <taxon>Magnoliopsida</taxon>
        <taxon>eudicotyledons</taxon>
        <taxon>Gunneridae</taxon>
        <taxon>Pentapetalae</taxon>
        <taxon>asterids</taxon>
        <taxon>campanulids</taxon>
        <taxon>Asterales</taxon>
        <taxon>Asteraceae</taxon>
        <taxon>Asteroideae</taxon>
        <taxon>Heliantheae alliance</taxon>
        <taxon>Millerieae</taxon>
        <taxon>Smallanthus</taxon>
    </lineage>
</organism>
<dbReference type="Proteomes" id="UP001056120">
    <property type="component" value="Linkage Group LG01"/>
</dbReference>
<protein>
    <submittedName>
        <fullName evidence="1">Uncharacterized protein</fullName>
    </submittedName>
</protein>
<dbReference type="EMBL" id="CM042018">
    <property type="protein sequence ID" value="KAI3829655.1"/>
    <property type="molecule type" value="Genomic_DNA"/>
</dbReference>
<name>A0ACB9KBU5_9ASTR</name>
<accession>A0ACB9KBU5</accession>
<keyword evidence="2" id="KW-1185">Reference proteome</keyword>
<reference evidence="2" key="1">
    <citation type="journal article" date="2022" name="Mol. Ecol. Resour.">
        <title>The genomes of chicory, endive, great burdock and yacon provide insights into Asteraceae palaeo-polyploidization history and plant inulin production.</title>
        <authorList>
            <person name="Fan W."/>
            <person name="Wang S."/>
            <person name="Wang H."/>
            <person name="Wang A."/>
            <person name="Jiang F."/>
            <person name="Liu H."/>
            <person name="Zhao H."/>
            <person name="Xu D."/>
            <person name="Zhang Y."/>
        </authorList>
    </citation>
    <scope>NUCLEOTIDE SEQUENCE [LARGE SCALE GENOMIC DNA]</scope>
    <source>
        <strain evidence="2">cv. Yunnan</strain>
    </source>
</reference>
<evidence type="ECO:0000313" key="1">
    <source>
        <dbReference type="EMBL" id="KAI3829655.1"/>
    </source>
</evidence>
<evidence type="ECO:0000313" key="2">
    <source>
        <dbReference type="Proteomes" id="UP001056120"/>
    </source>
</evidence>
<proteinExistence type="predicted"/>
<sequence>MAGAVDMSFSSSANLELFKLDFPSDDHDLPFSGAIPSSEPFNRLSWGKSPSSGSEELSLGLIAGDLVDGNIGVWNPSFLMRQVAIIISLVLLGVRAWSRDRFCWIVVSFCPCPVRMQGLIFWKLLGVYYAVQLGRTSSVINSVVITALLTDWRTVSSNGTTVAYNDHTPQQHT</sequence>
<reference evidence="1 2" key="2">
    <citation type="journal article" date="2022" name="Mol. Ecol. Resour.">
        <title>The genomes of chicory, endive, great burdock and yacon provide insights into Asteraceae paleo-polyploidization history and plant inulin production.</title>
        <authorList>
            <person name="Fan W."/>
            <person name="Wang S."/>
            <person name="Wang H."/>
            <person name="Wang A."/>
            <person name="Jiang F."/>
            <person name="Liu H."/>
            <person name="Zhao H."/>
            <person name="Xu D."/>
            <person name="Zhang Y."/>
        </authorList>
    </citation>
    <scope>NUCLEOTIDE SEQUENCE [LARGE SCALE GENOMIC DNA]</scope>
    <source>
        <strain evidence="2">cv. Yunnan</strain>
        <tissue evidence="1">Leaves</tissue>
    </source>
</reference>
<comment type="caution">
    <text evidence="1">The sequence shown here is derived from an EMBL/GenBank/DDBJ whole genome shotgun (WGS) entry which is preliminary data.</text>
</comment>